<proteinExistence type="predicted"/>
<dbReference type="Proteomes" id="UP001055811">
    <property type="component" value="Linkage Group LG01"/>
</dbReference>
<protein>
    <submittedName>
        <fullName evidence="1">Uncharacterized protein</fullName>
    </submittedName>
</protein>
<reference evidence="1 2" key="2">
    <citation type="journal article" date="2022" name="Mol. Ecol. Resour.">
        <title>The genomes of chicory, endive, great burdock and yacon provide insights into Asteraceae paleo-polyploidization history and plant inulin production.</title>
        <authorList>
            <person name="Fan W."/>
            <person name="Wang S."/>
            <person name="Wang H."/>
            <person name="Wang A."/>
            <person name="Jiang F."/>
            <person name="Liu H."/>
            <person name="Zhao H."/>
            <person name="Xu D."/>
            <person name="Zhang Y."/>
        </authorList>
    </citation>
    <scope>NUCLEOTIDE SEQUENCE [LARGE SCALE GENOMIC DNA]</scope>
    <source>
        <strain evidence="2">cv. Punajuju</strain>
        <tissue evidence="1">Leaves</tissue>
    </source>
</reference>
<evidence type="ECO:0000313" key="2">
    <source>
        <dbReference type="Proteomes" id="UP001055811"/>
    </source>
</evidence>
<comment type="caution">
    <text evidence="1">The sequence shown here is derived from an EMBL/GenBank/DDBJ whole genome shotgun (WGS) entry which is preliminary data.</text>
</comment>
<gene>
    <name evidence="1" type="ORF">L2E82_06186</name>
</gene>
<sequence>MSGVPLVKKKLKNQVVDFAFCSAFAKGPLWDEISSTKPNQLTFTSFHEFKPRISSLMDALYVGITGSDRGKSKINCSPLDSLRNKSSSCLVRRTNGSSDNGVFTNIKLGIESIEKLIVFQRIEKWHNMWNCKFASLCLCAALSVDRLQAREER</sequence>
<reference evidence="2" key="1">
    <citation type="journal article" date="2022" name="Mol. Ecol. Resour.">
        <title>The genomes of chicory, endive, great burdock and yacon provide insights into Asteraceae palaeo-polyploidization history and plant inulin production.</title>
        <authorList>
            <person name="Fan W."/>
            <person name="Wang S."/>
            <person name="Wang H."/>
            <person name="Wang A."/>
            <person name="Jiang F."/>
            <person name="Liu H."/>
            <person name="Zhao H."/>
            <person name="Xu D."/>
            <person name="Zhang Y."/>
        </authorList>
    </citation>
    <scope>NUCLEOTIDE SEQUENCE [LARGE SCALE GENOMIC DNA]</scope>
    <source>
        <strain evidence="2">cv. Punajuju</strain>
    </source>
</reference>
<name>A0ACB9HAP2_CICIN</name>
<accession>A0ACB9HAP2</accession>
<organism evidence="1 2">
    <name type="scientific">Cichorium intybus</name>
    <name type="common">Chicory</name>
    <dbReference type="NCBI Taxonomy" id="13427"/>
    <lineage>
        <taxon>Eukaryota</taxon>
        <taxon>Viridiplantae</taxon>
        <taxon>Streptophyta</taxon>
        <taxon>Embryophyta</taxon>
        <taxon>Tracheophyta</taxon>
        <taxon>Spermatophyta</taxon>
        <taxon>Magnoliopsida</taxon>
        <taxon>eudicotyledons</taxon>
        <taxon>Gunneridae</taxon>
        <taxon>Pentapetalae</taxon>
        <taxon>asterids</taxon>
        <taxon>campanulids</taxon>
        <taxon>Asterales</taxon>
        <taxon>Asteraceae</taxon>
        <taxon>Cichorioideae</taxon>
        <taxon>Cichorieae</taxon>
        <taxon>Cichoriinae</taxon>
        <taxon>Cichorium</taxon>
    </lineage>
</organism>
<evidence type="ECO:0000313" key="1">
    <source>
        <dbReference type="EMBL" id="KAI3792311.1"/>
    </source>
</evidence>
<dbReference type="EMBL" id="CM042009">
    <property type="protein sequence ID" value="KAI3792311.1"/>
    <property type="molecule type" value="Genomic_DNA"/>
</dbReference>
<keyword evidence="2" id="KW-1185">Reference proteome</keyword>